<comment type="caution">
    <text evidence="1">The sequence shown here is derived from an EMBL/GenBank/DDBJ whole genome shotgun (WGS) entry which is preliminary data.</text>
</comment>
<name>A0A4U5MZK5_POPAL</name>
<sequence>MLKRNKLHRRAKEKGLCPNYITLVAPLTACAPATLVEIGLESFQSMLVIPILEAIETSRLVPEKNAGAQVGVSVGFQTLRVLNGSFSCSGGLFITIDPSCGIVNHVVMLL</sequence>
<dbReference type="AlphaFoldDB" id="A0A4U5MZK5"/>
<dbReference type="EMBL" id="RCHU01001155">
    <property type="protein sequence ID" value="TKR74863.1"/>
    <property type="molecule type" value="Genomic_DNA"/>
</dbReference>
<organism evidence="1">
    <name type="scientific">Populus alba</name>
    <name type="common">White poplar</name>
    <dbReference type="NCBI Taxonomy" id="43335"/>
    <lineage>
        <taxon>Eukaryota</taxon>
        <taxon>Viridiplantae</taxon>
        <taxon>Streptophyta</taxon>
        <taxon>Embryophyta</taxon>
        <taxon>Tracheophyta</taxon>
        <taxon>Spermatophyta</taxon>
        <taxon>Magnoliopsida</taxon>
        <taxon>eudicotyledons</taxon>
        <taxon>Gunneridae</taxon>
        <taxon>Pentapetalae</taxon>
        <taxon>rosids</taxon>
        <taxon>fabids</taxon>
        <taxon>Malpighiales</taxon>
        <taxon>Salicaceae</taxon>
        <taxon>Saliceae</taxon>
        <taxon>Populus</taxon>
    </lineage>
</organism>
<gene>
    <name evidence="1" type="ORF">D5086_0000291360</name>
</gene>
<evidence type="ECO:0000313" key="1">
    <source>
        <dbReference type="EMBL" id="TKR74863.1"/>
    </source>
</evidence>
<reference evidence="1" key="1">
    <citation type="submission" date="2018-10" db="EMBL/GenBank/DDBJ databases">
        <title>Population genomic analysis revealed the cold adaptation of white poplar.</title>
        <authorList>
            <person name="Liu Y.-J."/>
        </authorList>
    </citation>
    <scope>NUCLEOTIDE SEQUENCE [LARGE SCALE GENOMIC DNA]</scope>
    <source>
        <strain evidence="1">PAL-ZL1</strain>
    </source>
</reference>
<protein>
    <submittedName>
        <fullName evidence="1">Uncharacterized protein</fullName>
    </submittedName>
</protein>
<proteinExistence type="predicted"/>
<accession>A0A4U5MZK5</accession>